<dbReference type="Gene3D" id="3.40.710.10">
    <property type="entry name" value="DD-peptidase/beta-lactamase superfamily"/>
    <property type="match status" value="1"/>
</dbReference>
<proteinExistence type="predicted"/>
<dbReference type="EMBL" id="JANLCK010000010">
    <property type="protein sequence ID" value="MCS5727410.1"/>
    <property type="molecule type" value="Genomic_DNA"/>
</dbReference>
<keyword evidence="2" id="KW-0121">Carboxypeptidase</keyword>
<gene>
    <name evidence="2" type="ORF">N1028_16060</name>
</gene>
<comment type="caution">
    <text evidence="2">The sequence shown here is derived from an EMBL/GenBank/DDBJ whole genome shotgun (WGS) entry which is preliminary data.</text>
</comment>
<keyword evidence="3" id="KW-1185">Reference proteome</keyword>
<dbReference type="RefSeq" id="WP_259530401.1">
    <property type="nucleotide sequence ID" value="NZ_JANLCK010000010.1"/>
</dbReference>
<evidence type="ECO:0000313" key="2">
    <source>
        <dbReference type="EMBL" id="MCS5727410.1"/>
    </source>
</evidence>
<dbReference type="AlphaFoldDB" id="A0AA41XJ43"/>
<reference evidence="2" key="1">
    <citation type="submission" date="2022-08" db="EMBL/GenBank/DDBJ databases">
        <authorList>
            <person name="Deng Y."/>
            <person name="Han X.-F."/>
            <person name="Zhang Y.-Q."/>
        </authorList>
    </citation>
    <scope>NUCLEOTIDE SEQUENCE</scope>
    <source>
        <strain evidence="2">CPCC 203407</strain>
    </source>
</reference>
<dbReference type="GO" id="GO:0009002">
    <property type="term" value="F:serine-type D-Ala-D-Ala carboxypeptidase activity"/>
    <property type="evidence" value="ECO:0007669"/>
    <property type="project" value="InterPro"/>
</dbReference>
<feature type="domain" description="Peptidase S11 D-alanyl-D-alanine carboxypeptidase A N-terminal" evidence="1">
    <location>
        <begin position="70"/>
        <end position="292"/>
    </location>
</feature>
<dbReference type="InterPro" id="IPR012338">
    <property type="entry name" value="Beta-lactam/transpept-like"/>
</dbReference>
<sequence length="416" mass="42209">MSPASPAVYRRRRIVVGSALVILALLLTYLPVAILAPVPAASAAVAATEPVVTPPVALTTPGQGSSAIGLVTDGQTRMLGQSGSTDSVPIASITKSITALVVLDELPLGEGEEGPELTMTAADEALLQATIAENGSWASVYPGQVLTEREVIEIMMLESANNYAYTLTNWAFGDTAAYLAAATAWLAENGLTGTAVVDPSGLNPGSRSTTSDLLTIAGLVHSDPALSEIVGTAALELPQLGTVENSNTLVGTAGIDGVKTGTTDEAGFCLLFSADYVVEGQTLQLVGVVLGAADTDSLQASVLALLQSTESGFQTVQVVAAGDVLGSYSTAWGSSSDVVAAEGVTATVWSAVTVTGDVELEQVDGAAAGDEVGTARYTVEGVTLGSGELTVPLTLDETLEGPDLGWRLSNPGRLFG</sequence>
<evidence type="ECO:0000259" key="1">
    <source>
        <dbReference type="Pfam" id="PF00768"/>
    </source>
</evidence>
<dbReference type="InterPro" id="IPR001967">
    <property type="entry name" value="Peptidase_S11_N"/>
</dbReference>
<protein>
    <submittedName>
        <fullName evidence="2">D-alanyl-D-alanine carboxypeptidase</fullName>
    </submittedName>
</protein>
<keyword evidence="2" id="KW-0378">Hydrolase</keyword>
<organism evidence="2 3">
    <name type="scientific">Herbiconiux oxytropis</name>
    <dbReference type="NCBI Taxonomy" id="2970915"/>
    <lineage>
        <taxon>Bacteria</taxon>
        <taxon>Bacillati</taxon>
        <taxon>Actinomycetota</taxon>
        <taxon>Actinomycetes</taxon>
        <taxon>Micrococcales</taxon>
        <taxon>Microbacteriaceae</taxon>
        <taxon>Herbiconiux</taxon>
    </lineage>
</organism>
<dbReference type="GO" id="GO:0006508">
    <property type="term" value="P:proteolysis"/>
    <property type="evidence" value="ECO:0007669"/>
    <property type="project" value="InterPro"/>
</dbReference>
<evidence type="ECO:0000313" key="3">
    <source>
        <dbReference type="Proteomes" id="UP001165587"/>
    </source>
</evidence>
<name>A0AA41XJ43_9MICO</name>
<accession>A0AA41XJ43</accession>
<keyword evidence="2" id="KW-0645">Protease</keyword>
<dbReference type="Proteomes" id="UP001165587">
    <property type="component" value="Unassembled WGS sequence"/>
</dbReference>
<dbReference type="SUPFAM" id="SSF56601">
    <property type="entry name" value="beta-lactamase/transpeptidase-like"/>
    <property type="match status" value="1"/>
</dbReference>
<dbReference type="Pfam" id="PF00768">
    <property type="entry name" value="Peptidase_S11"/>
    <property type="match status" value="1"/>
</dbReference>